<evidence type="ECO:0000313" key="8">
    <source>
        <dbReference type="Proteomes" id="UP000826271"/>
    </source>
</evidence>
<evidence type="ECO:0000259" key="6">
    <source>
        <dbReference type="PROSITE" id="PS51292"/>
    </source>
</evidence>
<dbReference type="InterPro" id="IPR011016">
    <property type="entry name" value="Znf_RING-CH"/>
</dbReference>
<dbReference type="SMART" id="SM00744">
    <property type="entry name" value="RINGv"/>
    <property type="match status" value="1"/>
</dbReference>
<dbReference type="PANTHER" id="PTHR46158">
    <property type="entry name" value="OS02G0165000 PROTEIN"/>
    <property type="match status" value="1"/>
</dbReference>
<sequence length="443" mass="49202">MEENAQAGDEVDNAATDYIAIKTPSTSRADFHDKESKNMVKDSDPSTRRSDLKLQIPPRPAGFSSSQSGKGLLQSPRISNGSTSTSGFLRAVSFKNRTIASNGERSSLLNSDSKAVLESPTFSNLMSKFAWKNSTSLPVTPASNLSPKIIGPSYSRTLSERQKAHVSTSQATVSRSLSMPSRNRVIVRSTSFATRDAPDSGGGMSHDCILLFLFYKAFVGGKLDQITPEPVHEDQEIPEEEAVCRICLDTCEEINILKMECLCKGALRLVHEDCAIKWFSMRGNRDCEVCGKKFPIYLLRCFECQMLLKERTDNQFNRILLDFVVLVLISTICYFFFLEQLLIQDMRNQALIIAAPFAFTLSLTASICAVIIAIKEYIWTYAALEFALVALTLHIFYSLLKLAAVYAILISSVLGIGSAMLINTMYMCFFSWRVQVAQNSNPV</sequence>
<evidence type="ECO:0000256" key="5">
    <source>
        <dbReference type="SAM" id="Phobius"/>
    </source>
</evidence>
<evidence type="ECO:0000313" key="7">
    <source>
        <dbReference type="EMBL" id="KAG8370083.1"/>
    </source>
</evidence>
<feature type="transmembrane region" description="Helical" evidence="5">
    <location>
        <begin position="404"/>
        <end position="432"/>
    </location>
</feature>
<keyword evidence="5" id="KW-1133">Transmembrane helix</keyword>
<reference evidence="7" key="1">
    <citation type="submission" date="2019-10" db="EMBL/GenBank/DDBJ databases">
        <authorList>
            <person name="Zhang R."/>
            <person name="Pan Y."/>
            <person name="Wang J."/>
            <person name="Ma R."/>
            <person name="Yu S."/>
        </authorList>
    </citation>
    <scope>NUCLEOTIDE SEQUENCE</scope>
    <source>
        <strain evidence="7">LA-IB0</strain>
        <tissue evidence="7">Leaf</tissue>
    </source>
</reference>
<dbReference type="PANTHER" id="PTHR46158:SF11">
    <property type="entry name" value="ZINC FINGER PROTEIN"/>
    <property type="match status" value="1"/>
</dbReference>
<name>A0AAV6WIR9_9LAMI</name>
<keyword evidence="2" id="KW-0863">Zinc-finger</keyword>
<feature type="transmembrane region" description="Helical" evidence="5">
    <location>
        <begin position="378"/>
        <end position="397"/>
    </location>
</feature>
<evidence type="ECO:0000256" key="4">
    <source>
        <dbReference type="SAM" id="MobiDB-lite"/>
    </source>
</evidence>
<keyword evidence="1" id="KW-0479">Metal-binding</keyword>
<dbReference type="Gene3D" id="3.30.40.10">
    <property type="entry name" value="Zinc/RING finger domain, C3HC4 (zinc finger)"/>
    <property type="match status" value="1"/>
</dbReference>
<feature type="transmembrane region" description="Helical" evidence="5">
    <location>
        <begin position="350"/>
        <end position="372"/>
    </location>
</feature>
<dbReference type="CDD" id="cd16495">
    <property type="entry name" value="RING_CH-C4HC3_MARCH"/>
    <property type="match status" value="1"/>
</dbReference>
<gene>
    <name evidence="7" type="ORF">BUALT_Bualt14G0080700</name>
</gene>
<feature type="compositionally biased region" description="Low complexity" evidence="4">
    <location>
        <begin position="64"/>
        <end position="75"/>
    </location>
</feature>
<feature type="region of interest" description="Disordered" evidence="4">
    <location>
        <begin position="1"/>
        <end position="85"/>
    </location>
</feature>
<evidence type="ECO:0000256" key="2">
    <source>
        <dbReference type="ARBA" id="ARBA00022771"/>
    </source>
</evidence>
<keyword evidence="3" id="KW-0862">Zinc</keyword>
<proteinExistence type="predicted"/>
<dbReference type="AlphaFoldDB" id="A0AAV6WIR9"/>
<dbReference type="Pfam" id="PF12906">
    <property type="entry name" value="RINGv"/>
    <property type="match status" value="1"/>
</dbReference>
<keyword evidence="8" id="KW-1185">Reference proteome</keyword>
<keyword evidence="5" id="KW-0472">Membrane</keyword>
<protein>
    <recommendedName>
        <fullName evidence="6">RING-CH-type domain-containing protein</fullName>
    </recommendedName>
</protein>
<dbReference type="InterPro" id="IPR013083">
    <property type="entry name" value="Znf_RING/FYVE/PHD"/>
</dbReference>
<dbReference type="PROSITE" id="PS51292">
    <property type="entry name" value="ZF_RING_CH"/>
    <property type="match status" value="1"/>
</dbReference>
<accession>A0AAV6WIR9</accession>
<dbReference type="GO" id="GO:0008270">
    <property type="term" value="F:zinc ion binding"/>
    <property type="evidence" value="ECO:0007669"/>
    <property type="project" value="UniProtKB-KW"/>
</dbReference>
<feature type="domain" description="RING-CH-type" evidence="6">
    <location>
        <begin position="236"/>
        <end position="297"/>
    </location>
</feature>
<dbReference type="Proteomes" id="UP000826271">
    <property type="component" value="Unassembled WGS sequence"/>
</dbReference>
<organism evidence="7 8">
    <name type="scientific">Buddleja alternifolia</name>
    <dbReference type="NCBI Taxonomy" id="168488"/>
    <lineage>
        <taxon>Eukaryota</taxon>
        <taxon>Viridiplantae</taxon>
        <taxon>Streptophyta</taxon>
        <taxon>Embryophyta</taxon>
        <taxon>Tracheophyta</taxon>
        <taxon>Spermatophyta</taxon>
        <taxon>Magnoliopsida</taxon>
        <taxon>eudicotyledons</taxon>
        <taxon>Gunneridae</taxon>
        <taxon>Pentapetalae</taxon>
        <taxon>asterids</taxon>
        <taxon>lamiids</taxon>
        <taxon>Lamiales</taxon>
        <taxon>Scrophulariaceae</taxon>
        <taxon>Buddlejeae</taxon>
        <taxon>Buddleja</taxon>
    </lineage>
</organism>
<dbReference type="EMBL" id="WHWC01000014">
    <property type="protein sequence ID" value="KAG8370083.1"/>
    <property type="molecule type" value="Genomic_DNA"/>
</dbReference>
<feature type="transmembrane region" description="Helical" evidence="5">
    <location>
        <begin position="319"/>
        <end position="338"/>
    </location>
</feature>
<evidence type="ECO:0000256" key="3">
    <source>
        <dbReference type="ARBA" id="ARBA00022833"/>
    </source>
</evidence>
<feature type="compositionally biased region" description="Basic and acidic residues" evidence="4">
    <location>
        <begin position="29"/>
        <end position="52"/>
    </location>
</feature>
<evidence type="ECO:0000256" key="1">
    <source>
        <dbReference type="ARBA" id="ARBA00022723"/>
    </source>
</evidence>
<keyword evidence="5" id="KW-0812">Transmembrane</keyword>
<comment type="caution">
    <text evidence="7">The sequence shown here is derived from an EMBL/GenBank/DDBJ whole genome shotgun (WGS) entry which is preliminary data.</text>
</comment>
<dbReference type="SUPFAM" id="SSF57850">
    <property type="entry name" value="RING/U-box"/>
    <property type="match status" value="1"/>
</dbReference>
<feature type="compositionally biased region" description="Polar residues" evidence="4">
    <location>
        <begin position="76"/>
        <end position="85"/>
    </location>
</feature>